<evidence type="ECO:0000313" key="2">
    <source>
        <dbReference type="Proteomes" id="UP000028990"/>
    </source>
</evidence>
<proteinExistence type="predicted"/>
<dbReference type="AlphaFoldDB" id="A0A091E4A0"/>
<evidence type="ECO:0000313" key="1">
    <source>
        <dbReference type="EMBL" id="KFO37548.1"/>
    </source>
</evidence>
<gene>
    <name evidence="1" type="ORF">H920_01033</name>
</gene>
<dbReference type="Proteomes" id="UP000028990">
    <property type="component" value="Unassembled WGS sequence"/>
</dbReference>
<organism evidence="1 2">
    <name type="scientific">Fukomys damarensis</name>
    <name type="common">Damaraland mole rat</name>
    <name type="synonym">Cryptomys damarensis</name>
    <dbReference type="NCBI Taxonomy" id="885580"/>
    <lineage>
        <taxon>Eukaryota</taxon>
        <taxon>Metazoa</taxon>
        <taxon>Chordata</taxon>
        <taxon>Craniata</taxon>
        <taxon>Vertebrata</taxon>
        <taxon>Euteleostomi</taxon>
        <taxon>Mammalia</taxon>
        <taxon>Eutheria</taxon>
        <taxon>Euarchontoglires</taxon>
        <taxon>Glires</taxon>
        <taxon>Rodentia</taxon>
        <taxon>Hystricomorpha</taxon>
        <taxon>Bathyergidae</taxon>
        <taxon>Fukomys</taxon>
    </lineage>
</organism>
<dbReference type="EMBL" id="KN120802">
    <property type="protein sequence ID" value="KFO37548.1"/>
    <property type="molecule type" value="Genomic_DNA"/>
</dbReference>
<protein>
    <submittedName>
        <fullName evidence="1">Uncharacterized protein</fullName>
    </submittedName>
</protein>
<name>A0A091E4A0_FUKDA</name>
<reference evidence="1 2" key="1">
    <citation type="submission" date="2013-11" db="EMBL/GenBank/DDBJ databases">
        <title>The Damaraland mole rat (Fukomys damarensis) genome and evolution of African mole rats.</title>
        <authorList>
            <person name="Gladyshev V.N."/>
            <person name="Fang X."/>
        </authorList>
    </citation>
    <scope>NUCLEOTIDE SEQUENCE [LARGE SCALE GENOMIC DNA]</scope>
    <source>
        <tissue evidence="1">Liver</tissue>
    </source>
</reference>
<keyword evidence="2" id="KW-1185">Reference proteome</keyword>
<sequence length="137" mass="15293">MQMQVRTSVSGPYTHPGWEVGVVLTAMAERISPVKGGRRVGLLPSPQHPPASSPRLQSARVCKSFGTGSLRPSAAEVGLVQRHYKPTFTAVALTKRRFQTLAPMDSQTKWNNKCVARDGETVRKFFFIFKNVFTFRK</sequence>
<accession>A0A091E4A0</accession>